<keyword evidence="1" id="KW-1133">Transmembrane helix</keyword>
<dbReference type="RefSeq" id="WP_055747678.1">
    <property type="nucleotide sequence ID" value="NZ_LJJB01000013.1"/>
</dbReference>
<evidence type="ECO:0000256" key="1">
    <source>
        <dbReference type="SAM" id="Phobius"/>
    </source>
</evidence>
<dbReference type="EMBL" id="LJJB01000013">
    <property type="protein sequence ID" value="KQL45079.1"/>
    <property type="molecule type" value="Genomic_DNA"/>
</dbReference>
<evidence type="ECO:0000313" key="3">
    <source>
        <dbReference type="Proteomes" id="UP000051063"/>
    </source>
</evidence>
<proteinExistence type="predicted"/>
<keyword evidence="1" id="KW-0472">Membrane</keyword>
<comment type="caution">
    <text evidence="2">The sequence shown here is derived from an EMBL/GenBank/DDBJ whole genome shotgun (WGS) entry which is preliminary data.</text>
</comment>
<keyword evidence="1" id="KW-0812">Transmembrane</keyword>
<sequence>MGVIENLCVALIVIILLGTIGMTIYFHLSGRKKWTPHLLVGSLAIMFTLSLPLLLNLRSEHEAEIEKMIASREGSVLDIEAIMSNEYPMRRGKANTVYKVTYRSENNQTNTAWYRGINHIGNIHETVSDSLPEQWYFEEDGPYPTLQTAQSIDELIIVAQDLQYNTRQEHERFTIYNGGMPMLTFGHEQGHMELWETTSDDCLRFAVRLLEIHGITINQDEFFRIAREYGGYGDPNKNITMRVNDQQLVIRSGIATGMAEIKYERVTR</sequence>
<gene>
    <name evidence="2" type="ORF">AN963_27615</name>
</gene>
<dbReference type="Proteomes" id="UP000051063">
    <property type="component" value="Unassembled WGS sequence"/>
</dbReference>
<accession>A0ABR5N3J5</accession>
<organism evidence="2 3">
    <name type="scientific">Brevibacillus choshinensis</name>
    <dbReference type="NCBI Taxonomy" id="54911"/>
    <lineage>
        <taxon>Bacteria</taxon>
        <taxon>Bacillati</taxon>
        <taxon>Bacillota</taxon>
        <taxon>Bacilli</taxon>
        <taxon>Bacillales</taxon>
        <taxon>Paenibacillaceae</taxon>
        <taxon>Brevibacillus</taxon>
    </lineage>
</organism>
<name>A0ABR5N3J5_BRECH</name>
<feature type="transmembrane region" description="Helical" evidence="1">
    <location>
        <begin position="7"/>
        <end position="28"/>
    </location>
</feature>
<protein>
    <submittedName>
        <fullName evidence="2">Uncharacterized protein</fullName>
    </submittedName>
</protein>
<keyword evidence="3" id="KW-1185">Reference proteome</keyword>
<feature type="transmembrane region" description="Helical" evidence="1">
    <location>
        <begin position="34"/>
        <end position="57"/>
    </location>
</feature>
<evidence type="ECO:0000313" key="2">
    <source>
        <dbReference type="EMBL" id="KQL45079.1"/>
    </source>
</evidence>
<reference evidence="2 3" key="1">
    <citation type="submission" date="2015-09" db="EMBL/GenBank/DDBJ databases">
        <title>Genome sequencing project for genomic taxonomy and phylogenomics of Bacillus-like bacteria.</title>
        <authorList>
            <person name="Liu B."/>
            <person name="Wang J."/>
            <person name="Zhu Y."/>
            <person name="Liu G."/>
            <person name="Chen Q."/>
            <person name="Chen Z."/>
            <person name="Lan J."/>
            <person name="Che J."/>
            <person name="Ge C."/>
            <person name="Shi H."/>
            <person name="Pan Z."/>
            <person name="Liu X."/>
        </authorList>
    </citation>
    <scope>NUCLEOTIDE SEQUENCE [LARGE SCALE GENOMIC DNA]</scope>
    <source>
        <strain evidence="2 3">DSM 8552</strain>
    </source>
</reference>